<dbReference type="GO" id="GO:0003723">
    <property type="term" value="F:RNA binding"/>
    <property type="evidence" value="ECO:0007669"/>
    <property type="project" value="InterPro"/>
</dbReference>
<accession>A0A1M5A1S6</accession>
<feature type="domain" description="tRNA/rRNA methyltransferase SpoU type" evidence="3">
    <location>
        <begin position="120"/>
        <end position="255"/>
    </location>
</feature>
<dbReference type="CDD" id="cd18095">
    <property type="entry name" value="SpoU-like_rRNA-MTase"/>
    <property type="match status" value="1"/>
</dbReference>
<name>A0A1M5A1S6_9BURK</name>
<evidence type="ECO:0000256" key="2">
    <source>
        <dbReference type="ARBA" id="ARBA00022679"/>
    </source>
</evidence>
<evidence type="ECO:0000313" key="5">
    <source>
        <dbReference type="Proteomes" id="UP000184327"/>
    </source>
</evidence>
<dbReference type="AlphaFoldDB" id="A0A1M5A1S6"/>
<organism evidence="4 5">
    <name type="scientific">Lampropedia hyalina DSM 16112</name>
    <dbReference type="NCBI Taxonomy" id="1122156"/>
    <lineage>
        <taxon>Bacteria</taxon>
        <taxon>Pseudomonadati</taxon>
        <taxon>Pseudomonadota</taxon>
        <taxon>Betaproteobacteria</taxon>
        <taxon>Burkholderiales</taxon>
        <taxon>Comamonadaceae</taxon>
        <taxon>Lampropedia</taxon>
    </lineage>
</organism>
<dbReference type="InterPro" id="IPR001537">
    <property type="entry name" value="SpoU_MeTrfase"/>
</dbReference>
<dbReference type="GO" id="GO:0032259">
    <property type="term" value="P:methylation"/>
    <property type="evidence" value="ECO:0007669"/>
    <property type="project" value="UniProtKB-KW"/>
</dbReference>
<reference evidence="4 5" key="1">
    <citation type="submission" date="2016-11" db="EMBL/GenBank/DDBJ databases">
        <authorList>
            <person name="Jaros S."/>
            <person name="Januszkiewicz K."/>
            <person name="Wedrychowicz H."/>
        </authorList>
    </citation>
    <scope>NUCLEOTIDE SEQUENCE [LARGE SCALE GENOMIC DNA]</scope>
    <source>
        <strain evidence="4 5">DSM 16112</strain>
    </source>
</reference>
<dbReference type="InterPro" id="IPR029064">
    <property type="entry name" value="Ribosomal_eL30-like_sf"/>
</dbReference>
<dbReference type="Gene3D" id="3.40.1280.10">
    <property type="match status" value="1"/>
</dbReference>
<keyword evidence="1 4" id="KW-0489">Methyltransferase</keyword>
<dbReference type="SUPFAM" id="SSF55315">
    <property type="entry name" value="L30e-like"/>
    <property type="match status" value="1"/>
</dbReference>
<sequence length="269" mass="28786">MNRQPRLDSIHSRDNASVKLWRKLAQDNHAYRKQGQVWLEGEHLCEVVAQRGLPVDTVVLGHSLHASGGLPHWLHGVASRHTVVVPDALFADISPMGSPVPLAFVLPLPASEAVLPDQPTVVLDRLQDAGNVGAILRAAAAFGFRQVLALKGTAGLWSPKVLRAGMGAHFSLHLVEQQELEAVQSLQMPLLLTSSHQGRYLHQQSLPWPCAWVLGHEGQGVADALAALPHTAVRIAQPGGQESLNVASAASICLYASAVAQWAAENSHA</sequence>
<dbReference type="RefSeq" id="WP_073356146.1">
    <property type="nucleotide sequence ID" value="NZ_FQUZ01000016.1"/>
</dbReference>
<dbReference type="InterPro" id="IPR051259">
    <property type="entry name" value="rRNA_Methyltransferase"/>
</dbReference>
<dbReference type="PANTHER" id="PTHR43191:SF2">
    <property type="entry name" value="RRNA METHYLTRANSFERASE 3, MITOCHONDRIAL"/>
    <property type="match status" value="1"/>
</dbReference>
<dbReference type="Pfam" id="PF00588">
    <property type="entry name" value="SpoU_methylase"/>
    <property type="match status" value="1"/>
</dbReference>
<gene>
    <name evidence="4" type="ORF">SAMN02745117_01573</name>
</gene>
<evidence type="ECO:0000259" key="3">
    <source>
        <dbReference type="Pfam" id="PF00588"/>
    </source>
</evidence>
<proteinExistence type="predicted"/>
<dbReference type="EMBL" id="FQUZ01000016">
    <property type="protein sequence ID" value="SHF24195.1"/>
    <property type="molecule type" value="Genomic_DNA"/>
</dbReference>
<keyword evidence="5" id="KW-1185">Reference proteome</keyword>
<dbReference type="GO" id="GO:0008173">
    <property type="term" value="F:RNA methyltransferase activity"/>
    <property type="evidence" value="ECO:0007669"/>
    <property type="project" value="InterPro"/>
</dbReference>
<dbReference type="OrthoDB" id="9794400at2"/>
<dbReference type="STRING" id="1122156.SAMN02745117_01573"/>
<dbReference type="Proteomes" id="UP000184327">
    <property type="component" value="Unassembled WGS sequence"/>
</dbReference>
<dbReference type="PANTHER" id="PTHR43191">
    <property type="entry name" value="RRNA METHYLTRANSFERASE 3"/>
    <property type="match status" value="1"/>
</dbReference>
<keyword evidence="2 4" id="KW-0808">Transferase</keyword>
<dbReference type="SUPFAM" id="SSF75217">
    <property type="entry name" value="alpha/beta knot"/>
    <property type="match status" value="1"/>
</dbReference>
<evidence type="ECO:0000256" key="1">
    <source>
        <dbReference type="ARBA" id="ARBA00022603"/>
    </source>
</evidence>
<protein>
    <submittedName>
        <fullName evidence="4">RNA methyltransferase, TrmH family</fullName>
    </submittedName>
</protein>
<dbReference type="Gene3D" id="3.30.1330.30">
    <property type="match status" value="1"/>
</dbReference>
<dbReference type="InterPro" id="IPR029028">
    <property type="entry name" value="Alpha/beta_knot_MTases"/>
</dbReference>
<dbReference type="GO" id="GO:0006396">
    <property type="term" value="P:RNA processing"/>
    <property type="evidence" value="ECO:0007669"/>
    <property type="project" value="InterPro"/>
</dbReference>
<evidence type="ECO:0000313" key="4">
    <source>
        <dbReference type="EMBL" id="SHF24195.1"/>
    </source>
</evidence>
<dbReference type="InterPro" id="IPR029026">
    <property type="entry name" value="tRNA_m1G_MTases_N"/>
</dbReference>